<evidence type="ECO:0008006" key="5">
    <source>
        <dbReference type="Google" id="ProtNLM"/>
    </source>
</evidence>
<dbReference type="SUPFAM" id="SSF74653">
    <property type="entry name" value="TolA/TonB C-terminal domain"/>
    <property type="match status" value="1"/>
</dbReference>
<keyword evidence="2" id="KW-1133">Transmembrane helix</keyword>
<dbReference type="Gene3D" id="3.30.1150.10">
    <property type="match status" value="1"/>
</dbReference>
<dbReference type="GO" id="GO:0019534">
    <property type="term" value="F:toxin transmembrane transporter activity"/>
    <property type="evidence" value="ECO:0007669"/>
    <property type="project" value="InterPro"/>
</dbReference>
<evidence type="ECO:0000313" key="4">
    <source>
        <dbReference type="Proteomes" id="UP001161389"/>
    </source>
</evidence>
<dbReference type="AlphaFoldDB" id="A0AA37W7D2"/>
<dbReference type="RefSeq" id="WP_284380772.1">
    <property type="nucleotide sequence ID" value="NZ_BSNM01000011.1"/>
</dbReference>
<dbReference type="GO" id="GO:0016020">
    <property type="term" value="C:membrane"/>
    <property type="evidence" value="ECO:0007669"/>
    <property type="project" value="InterPro"/>
</dbReference>
<evidence type="ECO:0000256" key="1">
    <source>
        <dbReference type="SAM" id="MobiDB-lite"/>
    </source>
</evidence>
<evidence type="ECO:0000313" key="3">
    <source>
        <dbReference type="EMBL" id="GLQ31243.1"/>
    </source>
</evidence>
<reference evidence="3" key="2">
    <citation type="submission" date="2023-01" db="EMBL/GenBank/DDBJ databases">
        <title>Draft genome sequence of Litoribrevibacter albus strain NBRC 110071.</title>
        <authorList>
            <person name="Sun Q."/>
            <person name="Mori K."/>
        </authorList>
    </citation>
    <scope>NUCLEOTIDE SEQUENCE</scope>
    <source>
        <strain evidence="3">NBRC 110071</strain>
    </source>
</reference>
<dbReference type="InterPro" id="IPR014161">
    <property type="entry name" value="Tol-Pal_TolA"/>
</dbReference>
<name>A0AA37W7D2_9GAMM</name>
<keyword evidence="2" id="KW-0812">Transmembrane</keyword>
<feature type="transmembrane region" description="Helical" evidence="2">
    <location>
        <begin position="12"/>
        <end position="31"/>
    </location>
</feature>
<keyword evidence="2" id="KW-0472">Membrane</keyword>
<evidence type="ECO:0000256" key="2">
    <source>
        <dbReference type="SAM" id="Phobius"/>
    </source>
</evidence>
<accession>A0AA37W7D2</accession>
<proteinExistence type="predicted"/>
<gene>
    <name evidence="3" type="ORF">GCM10007876_17220</name>
</gene>
<sequence>MDELKSFKQPLLISLAVHFAFALFLLVDWGFEQEQTKKVELPHVVASLVTDDPFKQQKQKDIAEKRKKWEAERKRKAEQERKRVAAEKKRVADQKQKEAEKKRKLAEQKRKEEAKRKAAEEKKKQEALALKKKEEARKKQEAEQKRLAEEKKKAEQIKAKQEAERLAKEELAKQEAELAKQEEERKRKEQEEKELKELEALEKELAELEKEKASKKQSEVNQKSNNKPLDQVVAIIKQSVISNWTIPPGSESEQVIWVWLFFLPDGDLRDVKVVKSSGNVALDRSVEKAAWSMGNIPEIRDLTTDNFNKLNKGYVFNFVPQSK</sequence>
<comment type="caution">
    <text evidence="3">The sequence shown here is derived from an EMBL/GenBank/DDBJ whole genome shotgun (WGS) entry which is preliminary data.</text>
</comment>
<organism evidence="3 4">
    <name type="scientific">Litoribrevibacter albus</name>
    <dbReference type="NCBI Taxonomy" id="1473156"/>
    <lineage>
        <taxon>Bacteria</taxon>
        <taxon>Pseudomonadati</taxon>
        <taxon>Pseudomonadota</taxon>
        <taxon>Gammaproteobacteria</taxon>
        <taxon>Oceanospirillales</taxon>
        <taxon>Oceanospirillaceae</taxon>
        <taxon>Litoribrevibacter</taxon>
    </lineage>
</organism>
<dbReference type="NCBIfam" id="TIGR02794">
    <property type="entry name" value="tolA_full"/>
    <property type="match status" value="1"/>
</dbReference>
<dbReference type="EMBL" id="BSNM01000011">
    <property type="protein sequence ID" value="GLQ31243.1"/>
    <property type="molecule type" value="Genomic_DNA"/>
</dbReference>
<keyword evidence="4" id="KW-1185">Reference proteome</keyword>
<dbReference type="GO" id="GO:0043213">
    <property type="term" value="P:bacteriocin transport"/>
    <property type="evidence" value="ECO:0007669"/>
    <property type="project" value="InterPro"/>
</dbReference>
<feature type="region of interest" description="Disordered" evidence="1">
    <location>
        <begin position="56"/>
        <end position="168"/>
    </location>
</feature>
<dbReference type="Pfam" id="PF13103">
    <property type="entry name" value="TonB_2"/>
    <property type="match status" value="1"/>
</dbReference>
<protein>
    <recommendedName>
        <fullName evidence="5">Cell envelope integrity protein TolA</fullName>
    </recommendedName>
</protein>
<dbReference type="Proteomes" id="UP001161389">
    <property type="component" value="Unassembled WGS sequence"/>
</dbReference>
<reference evidence="3" key="1">
    <citation type="journal article" date="2014" name="Int. J. Syst. Evol. Microbiol.">
        <title>Complete genome sequence of Corynebacterium casei LMG S-19264T (=DSM 44701T), isolated from a smear-ripened cheese.</title>
        <authorList>
            <consortium name="US DOE Joint Genome Institute (JGI-PGF)"/>
            <person name="Walter F."/>
            <person name="Albersmeier A."/>
            <person name="Kalinowski J."/>
            <person name="Ruckert C."/>
        </authorList>
    </citation>
    <scope>NUCLEOTIDE SEQUENCE</scope>
    <source>
        <strain evidence="3">NBRC 110071</strain>
    </source>
</reference>